<evidence type="ECO:0000313" key="4">
    <source>
        <dbReference type="Proteomes" id="UP000824107"/>
    </source>
</evidence>
<dbReference type="InterPro" id="IPR019734">
    <property type="entry name" value="TPR_rpt"/>
</dbReference>
<dbReference type="PROSITE" id="PS50007">
    <property type="entry name" value="PIPLC_X_DOMAIN"/>
    <property type="match status" value="1"/>
</dbReference>
<dbReference type="AlphaFoldDB" id="A0A9D1SC46"/>
<dbReference type="PANTHER" id="PTHR12558">
    <property type="entry name" value="CELL DIVISION CYCLE 16,23,27"/>
    <property type="match status" value="1"/>
</dbReference>
<dbReference type="Pfam" id="PF13432">
    <property type="entry name" value="TPR_16"/>
    <property type="match status" value="2"/>
</dbReference>
<evidence type="ECO:0000256" key="1">
    <source>
        <dbReference type="PROSITE-ProRule" id="PRU00339"/>
    </source>
</evidence>
<evidence type="ECO:0000313" key="3">
    <source>
        <dbReference type="EMBL" id="HIU54143.1"/>
    </source>
</evidence>
<dbReference type="SMART" id="SM00028">
    <property type="entry name" value="TPR"/>
    <property type="match status" value="7"/>
</dbReference>
<dbReference type="PROSITE" id="PS50293">
    <property type="entry name" value="TPR_REGION"/>
    <property type="match status" value="1"/>
</dbReference>
<keyword evidence="1" id="KW-0802">TPR repeat</keyword>
<organism evidence="3 4">
    <name type="scientific">Candidatus Scatocola faecipullorum</name>
    <dbReference type="NCBI Taxonomy" id="2840917"/>
    <lineage>
        <taxon>Bacteria</taxon>
        <taxon>Pseudomonadati</taxon>
        <taxon>Pseudomonadota</taxon>
        <taxon>Alphaproteobacteria</taxon>
        <taxon>Rhodospirillales</taxon>
        <taxon>Rhodospirillaceae</taxon>
        <taxon>Rhodospirillaceae incertae sedis</taxon>
        <taxon>Candidatus Scatocola</taxon>
    </lineage>
</organism>
<dbReference type="GO" id="GO:0008757">
    <property type="term" value="F:S-adenosylmethionine-dependent methyltransferase activity"/>
    <property type="evidence" value="ECO:0007669"/>
    <property type="project" value="InterPro"/>
</dbReference>
<dbReference type="Proteomes" id="UP000824107">
    <property type="component" value="Unassembled WGS sequence"/>
</dbReference>
<dbReference type="Pfam" id="PF08241">
    <property type="entry name" value="Methyltransf_11"/>
    <property type="match status" value="1"/>
</dbReference>
<evidence type="ECO:0000259" key="2">
    <source>
        <dbReference type="Pfam" id="PF08241"/>
    </source>
</evidence>
<reference evidence="3" key="1">
    <citation type="submission" date="2020-10" db="EMBL/GenBank/DDBJ databases">
        <authorList>
            <person name="Gilroy R."/>
        </authorList>
    </citation>
    <scope>NUCLEOTIDE SEQUENCE</scope>
    <source>
        <strain evidence="3">ChiW3-316</strain>
    </source>
</reference>
<dbReference type="SUPFAM" id="SSF53335">
    <property type="entry name" value="S-adenosyl-L-methionine-dependent methyltransferases"/>
    <property type="match status" value="1"/>
</dbReference>
<protein>
    <submittedName>
        <fullName evidence="3">Tetratricopeptide repeat protein</fullName>
    </submittedName>
</protein>
<dbReference type="InterPro" id="IPR011990">
    <property type="entry name" value="TPR-like_helical_dom_sf"/>
</dbReference>
<dbReference type="InterPro" id="IPR029063">
    <property type="entry name" value="SAM-dependent_MTases_sf"/>
</dbReference>
<feature type="repeat" description="TPR" evidence="1">
    <location>
        <begin position="185"/>
        <end position="218"/>
    </location>
</feature>
<dbReference type="PROSITE" id="PS50005">
    <property type="entry name" value="TPR"/>
    <property type="match status" value="2"/>
</dbReference>
<dbReference type="EMBL" id="DVNC01000060">
    <property type="protein sequence ID" value="HIU54143.1"/>
    <property type="molecule type" value="Genomic_DNA"/>
</dbReference>
<accession>A0A9D1SC46</accession>
<feature type="repeat" description="TPR" evidence="1">
    <location>
        <begin position="117"/>
        <end position="150"/>
    </location>
</feature>
<dbReference type="Gene3D" id="3.40.50.150">
    <property type="entry name" value="Vaccinia Virus protein VP39"/>
    <property type="match status" value="1"/>
</dbReference>
<dbReference type="CDD" id="cd02440">
    <property type="entry name" value="AdoMet_MTases"/>
    <property type="match status" value="1"/>
</dbReference>
<dbReference type="InterPro" id="IPR013216">
    <property type="entry name" value="Methyltransf_11"/>
</dbReference>
<proteinExistence type="predicted"/>
<gene>
    <name evidence="3" type="ORF">IAD20_08715</name>
</gene>
<dbReference type="Gene3D" id="1.25.40.10">
    <property type="entry name" value="Tetratricopeptide repeat domain"/>
    <property type="match status" value="2"/>
</dbReference>
<feature type="domain" description="Methyltransferase type 11" evidence="2">
    <location>
        <begin position="358"/>
        <end position="452"/>
    </location>
</feature>
<dbReference type="PANTHER" id="PTHR12558:SF13">
    <property type="entry name" value="CELL DIVISION CYCLE PROTEIN 27 HOMOLOG"/>
    <property type="match status" value="1"/>
</dbReference>
<dbReference type="SUPFAM" id="SSF48452">
    <property type="entry name" value="TPR-like"/>
    <property type="match status" value="1"/>
</dbReference>
<name>A0A9D1SC46_9PROT</name>
<dbReference type="Pfam" id="PF00515">
    <property type="entry name" value="TPR_1"/>
    <property type="match status" value="1"/>
</dbReference>
<sequence>MSINEKKETGKFTDVPSYEEHARHLYHQQQYEAALVEYSRLLQEHPKDENLMIMIGNCWDGRGDKNAAVEWYQKACRCNRRSVLALSNLATAFYEIGDYRRSLKCSCRVLKMDARNLSALINQGNVLYQQKKYAAALEAYRKAFEINPQYFIAAVNLANTCLDLKDYEAAKSYAEIAVKLDSASVTAWTILGNVALELELADEALSAYRQAIKLDSSDPWLYNYLSQAWQKKNNWDEAFAAGWQAVEQSGGEEAQQINFGYLLYESTLEKQDSLLREYALKWLEKYPDNQVAQHMGNAVLNRAVRPRANDEYLKNIFDIFAPDFEQVLTGLDYRAPELIRCLLEEIYGSKKSPRLRILDAGCGTGFCGGFLKKYSSFRGLYGVDISEKMLEQAQAKKVYSHLLQSELEQYFSQAKTKFDLIVSADVFTYFGSLEKLLSGMADSLSAGGRVIFTVSENNLNDDDYFLHSSGRYLHHQNYVGKVLEKVGFEVEKLERAKLRNEGENIVYGYVVSALKK</sequence>
<comment type="caution">
    <text evidence="3">The sequence shown here is derived from an EMBL/GenBank/DDBJ whole genome shotgun (WGS) entry which is preliminary data.</text>
</comment>
<reference evidence="3" key="2">
    <citation type="journal article" date="2021" name="PeerJ">
        <title>Extensive microbial diversity within the chicken gut microbiome revealed by metagenomics and culture.</title>
        <authorList>
            <person name="Gilroy R."/>
            <person name="Ravi A."/>
            <person name="Getino M."/>
            <person name="Pursley I."/>
            <person name="Horton D.L."/>
            <person name="Alikhan N.F."/>
            <person name="Baker D."/>
            <person name="Gharbi K."/>
            <person name="Hall N."/>
            <person name="Watson M."/>
            <person name="Adriaenssens E.M."/>
            <person name="Foster-Nyarko E."/>
            <person name="Jarju S."/>
            <person name="Secka A."/>
            <person name="Antonio M."/>
            <person name="Oren A."/>
            <person name="Chaudhuri R.R."/>
            <person name="La Ragione R."/>
            <person name="Hildebrand F."/>
            <person name="Pallen M.J."/>
        </authorList>
    </citation>
    <scope>NUCLEOTIDE SEQUENCE</scope>
    <source>
        <strain evidence="3">ChiW3-316</strain>
    </source>
</reference>